<keyword evidence="4 7" id="KW-0812">Transmembrane</keyword>
<dbReference type="PANTHER" id="PTHR43163:SF6">
    <property type="entry name" value="DIPEPTIDE TRANSPORT SYSTEM PERMEASE PROTEIN DPPB-RELATED"/>
    <property type="match status" value="1"/>
</dbReference>
<protein>
    <submittedName>
        <fullName evidence="9">ABC transporter permease</fullName>
    </submittedName>
</protein>
<dbReference type="SUPFAM" id="SSF161098">
    <property type="entry name" value="MetI-like"/>
    <property type="match status" value="1"/>
</dbReference>
<feature type="transmembrane region" description="Helical" evidence="7">
    <location>
        <begin position="135"/>
        <end position="156"/>
    </location>
</feature>
<gene>
    <name evidence="9" type="ORF">ACFYKT_01670</name>
</gene>
<dbReference type="InterPro" id="IPR000515">
    <property type="entry name" value="MetI-like"/>
</dbReference>
<dbReference type="PANTHER" id="PTHR43163">
    <property type="entry name" value="DIPEPTIDE TRANSPORT SYSTEM PERMEASE PROTEIN DPPB-RELATED"/>
    <property type="match status" value="1"/>
</dbReference>
<feature type="transmembrane region" description="Helical" evidence="7">
    <location>
        <begin position="273"/>
        <end position="296"/>
    </location>
</feature>
<proteinExistence type="inferred from homology"/>
<dbReference type="CDD" id="cd06261">
    <property type="entry name" value="TM_PBP2"/>
    <property type="match status" value="1"/>
</dbReference>
<keyword evidence="10" id="KW-1185">Reference proteome</keyword>
<comment type="subcellular location">
    <subcellularLocation>
        <location evidence="1 7">Cell membrane</location>
        <topology evidence="1 7">Multi-pass membrane protein</topology>
    </subcellularLocation>
</comment>
<sequence>MKQYILNRLVSGIIVLIGITIFAFLLIHLIPGDPARIMMGDQATTEQLETMREQLGLNKPLTVQYIDYIRGVVKGDLGTSFRTGRPVAVEISERFISTMKLAVSALIIAVVAGVIMGVLAAKYKNTFVDVAVTSIATLGISLPGFWVGLMFIQIFVVKFGIFKLSGETGLTDLMLPALTLSIVAIASKSRLTRTGMVEVLSADYIRTARAKGLKERVILFRHALRNVLIPIVTSIGLTMAGLLGGTVIIEQVFNWPGLGTLAIGAIYSRDFPIIQGFILFMGVSFVVINIIIDILYRIIDPRVEY</sequence>
<keyword evidence="5 7" id="KW-1133">Transmembrane helix</keyword>
<dbReference type="InterPro" id="IPR035906">
    <property type="entry name" value="MetI-like_sf"/>
</dbReference>
<feature type="transmembrane region" description="Helical" evidence="7">
    <location>
        <begin position="168"/>
        <end position="186"/>
    </location>
</feature>
<feature type="transmembrane region" description="Helical" evidence="7">
    <location>
        <begin position="101"/>
        <end position="123"/>
    </location>
</feature>
<keyword evidence="3" id="KW-1003">Cell membrane</keyword>
<dbReference type="EMBL" id="JBIACJ010000001">
    <property type="protein sequence ID" value="MFE8695060.1"/>
    <property type="molecule type" value="Genomic_DNA"/>
</dbReference>
<evidence type="ECO:0000256" key="4">
    <source>
        <dbReference type="ARBA" id="ARBA00022692"/>
    </source>
</evidence>
<evidence type="ECO:0000256" key="2">
    <source>
        <dbReference type="ARBA" id="ARBA00022448"/>
    </source>
</evidence>
<evidence type="ECO:0000256" key="3">
    <source>
        <dbReference type="ARBA" id="ARBA00022475"/>
    </source>
</evidence>
<dbReference type="Gene3D" id="1.10.3720.10">
    <property type="entry name" value="MetI-like"/>
    <property type="match status" value="1"/>
</dbReference>
<keyword evidence="6 7" id="KW-0472">Membrane</keyword>
<evidence type="ECO:0000313" key="9">
    <source>
        <dbReference type="EMBL" id="MFE8695060.1"/>
    </source>
</evidence>
<comment type="caution">
    <text evidence="9">The sequence shown here is derived from an EMBL/GenBank/DDBJ whole genome shotgun (WGS) entry which is preliminary data.</text>
</comment>
<dbReference type="InterPro" id="IPR045621">
    <property type="entry name" value="BPD_transp_1_N"/>
</dbReference>
<accession>A0ABW6JVD4</accession>
<evidence type="ECO:0000313" key="10">
    <source>
        <dbReference type="Proteomes" id="UP001601058"/>
    </source>
</evidence>
<feature type="transmembrane region" description="Helical" evidence="7">
    <location>
        <begin position="9"/>
        <end position="30"/>
    </location>
</feature>
<dbReference type="Pfam" id="PF19300">
    <property type="entry name" value="BPD_transp_1_N"/>
    <property type="match status" value="1"/>
</dbReference>
<keyword evidence="2 7" id="KW-0813">Transport</keyword>
<feature type="domain" description="ABC transmembrane type-1" evidence="8">
    <location>
        <begin position="95"/>
        <end position="296"/>
    </location>
</feature>
<feature type="transmembrane region" description="Helical" evidence="7">
    <location>
        <begin position="227"/>
        <end position="253"/>
    </location>
</feature>
<dbReference type="RefSeq" id="WP_389214499.1">
    <property type="nucleotide sequence ID" value="NZ_JBIACJ010000001.1"/>
</dbReference>
<organism evidence="9 10">
    <name type="scientific">Cytobacillus mangrovibacter</name>
    <dbReference type="NCBI Taxonomy" id="3299024"/>
    <lineage>
        <taxon>Bacteria</taxon>
        <taxon>Bacillati</taxon>
        <taxon>Bacillota</taxon>
        <taxon>Bacilli</taxon>
        <taxon>Bacillales</taxon>
        <taxon>Bacillaceae</taxon>
        <taxon>Cytobacillus</taxon>
    </lineage>
</organism>
<name>A0ABW6JVD4_9BACI</name>
<dbReference type="PROSITE" id="PS50928">
    <property type="entry name" value="ABC_TM1"/>
    <property type="match status" value="1"/>
</dbReference>
<dbReference type="Pfam" id="PF00528">
    <property type="entry name" value="BPD_transp_1"/>
    <property type="match status" value="1"/>
</dbReference>
<evidence type="ECO:0000256" key="6">
    <source>
        <dbReference type="ARBA" id="ARBA00023136"/>
    </source>
</evidence>
<evidence type="ECO:0000256" key="1">
    <source>
        <dbReference type="ARBA" id="ARBA00004651"/>
    </source>
</evidence>
<evidence type="ECO:0000256" key="5">
    <source>
        <dbReference type="ARBA" id="ARBA00022989"/>
    </source>
</evidence>
<comment type="similarity">
    <text evidence="7">Belongs to the binding-protein-dependent transport system permease family.</text>
</comment>
<evidence type="ECO:0000256" key="7">
    <source>
        <dbReference type="RuleBase" id="RU363032"/>
    </source>
</evidence>
<dbReference type="Proteomes" id="UP001601058">
    <property type="component" value="Unassembled WGS sequence"/>
</dbReference>
<reference evidence="9 10" key="1">
    <citation type="submission" date="2024-08" db="EMBL/GenBank/DDBJ databases">
        <title>Two novel Cytobacillus novel species.</title>
        <authorList>
            <person name="Liu G."/>
        </authorList>
    </citation>
    <scope>NUCLEOTIDE SEQUENCE [LARGE SCALE GENOMIC DNA]</scope>
    <source>
        <strain evidence="9 10">FJAT-53684</strain>
    </source>
</reference>
<evidence type="ECO:0000259" key="8">
    <source>
        <dbReference type="PROSITE" id="PS50928"/>
    </source>
</evidence>